<proteinExistence type="predicted"/>
<reference evidence="1" key="1">
    <citation type="journal article" date="2021" name="Proc. Natl. Acad. Sci. U.S.A.">
        <title>A Catalog of Tens of Thousands of Viruses from Human Metagenomes Reveals Hidden Associations with Chronic Diseases.</title>
        <authorList>
            <person name="Tisza M.J."/>
            <person name="Buck C.B."/>
        </authorList>
    </citation>
    <scope>NUCLEOTIDE SEQUENCE</scope>
    <source>
        <strain evidence="1">CtWb16</strain>
    </source>
</reference>
<name>A0A8S5T053_9CAUD</name>
<dbReference type="EMBL" id="BK032721">
    <property type="protein sequence ID" value="DAF56740.1"/>
    <property type="molecule type" value="Genomic_DNA"/>
</dbReference>
<organism evidence="1">
    <name type="scientific">Myoviridae sp. ctWb16</name>
    <dbReference type="NCBI Taxonomy" id="2827690"/>
    <lineage>
        <taxon>Viruses</taxon>
        <taxon>Duplodnaviria</taxon>
        <taxon>Heunggongvirae</taxon>
        <taxon>Uroviricota</taxon>
        <taxon>Caudoviricetes</taxon>
    </lineage>
</organism>
<protein>
    <submittedName>
        <fullName evidence="1">Uncharacterized protein</fullName>
    </submittedName>
</protein>
<sequence>MNILKRMYYLISNKLKFIKNYDEDDFIHSFFGLSYAHYLVLPRSVLQSMPAKWQKKFVKLLNEIESKLWEKEINLPDYQVSAKKDGKFIKDNFNEYWNNGQRCQGLRNIFEEKH</sequence>
<evidence type="ECO:0000313" key="1">
    <source>
        <dbReference type="EMBL" id="DAF56740.1"/>
    </source>
</evidence>
<accession>A0A8S5T053</accession>